<dbReference type="Pfam" id="PF01636">
    <property type="entry name" value="APH"/>
    <property type="match status" value="1"/>
</dbReference>
<gene>
    <name evidence="2" type="ORF">GPZ80_29515</name>
</gene>
<dbReference type="Proteomes" id="UP000734823">
    <property type="component" value="Unassembled WGS sequence"/>
</dbReference>
<protein>
    <submittedName>
        <fullName evidence="2">Phosphotransferase</fullName>
    </submittedName>
</protein>
<organism evidence="2 3">
    <name type="scientific">Actinokineospora xionganensis</name>
    <dbReference type="NCBI Taxonomy" id="2684470"/>
    <lineage>
        <taxon>Bacteria</taxon>
        <taxon>Bacillati</taxon>
        <taxon>Actinomycetota</taxon>
        <taxon>Actinomycetes</taxon>
        <taxon>Pseudonocardiales</taxon>
        <taxon>Pseudonocardiaceae</taxon>
        <taxon>Actinokineospora</taxon>
    </lineage>
</organism>
<sequence length="295" mass="32449">MTMLTPQLTTALDAALADACDQVGLDSSGARLITYSSNAVFELASPVVVRLSLYPDRVAHTARLVRVATWLAERGAPIAPLVDEVPQPVLGNGYAATFWRAYERPPALAAADLAAPLRAIHNLDAPDWLPRWDKFAYARTLLDHANGIDDADHAWLSQAWIDAESDYQAVAPAMPHGVIHGDAHVANLLRATDGEFALCDLDNIAHGPLDWDLTPAAVSALRFGPVGALSEFSAAYGRDVTRLAWWPVLRRIRELVMVTYLVTDLANRPAMAEQWHHRMATLRENRSDAAWKPYY</sequence>
<name>A0ABR7LF06_9PSEU</name>
<reference evidence="2 3" key="1">
    <citation type="submission" date="2020-06" db="EMBL/GenBank/DDBJ databases">
        <title>Actinokineospora xiongansis sp. nov., isolated from soil of Baiyangdian.</title>
        <authorList>
            <person name="Zhang X."/>
        </authorList>
    </citation>
    <scope>NUCLEOTIDE SEQUENCE [LARGE SCALE GENOMIC DNA]</scope>
    <source>
        <strain evidence="2 3">HBU206404</strain>
    </source>
</reference>
<dbReference type="EMBL" id="JABVED010000027">
    <property type="protein sequence ID" value="MBC6451306.1"/>
    <property type="molecule type" value="Genomic_DNA"/>
</dbReference>
<evidence type="ECO:0000313" key="3">
    <source>
        <dbReference type="Proteomes" id="UP000734823"/>
    </source>
</evidence>
<dbReference type="InterPro" id="IPR011009">
    <property type="entry name" value="Kinase-like_dom_sf"/>
</dbReference>
<keyword evidence="3" id="KW-1185">Reference proteome</keyword>
<accession>A0ABR7LF06</accession>
<dbReference type="InterPro" id="IPR002575">
    <property type="entry name" value="Aminoglycoside_PTrfase"/>
</dbReference>
<evidence type="ECO:0000313" key="2">
    <source>
        <dbReference type="EMBL" id="MBC6451306.1"/>
    </source>
</evidence>
<evidence type="ECO:0000259" key="1">
    <source>
        <dbReference type="Pfam" id="PF01636"/>
    </source>
</evidence>
<dbReference type="SUPFAM" id="SSF56112">
    <property type="entry name" value="Protein kinase-like (PK-like)"/>
    <property type="match status" value="1"/>
</dbReference>
<dbReference type="RefSeq" id="WP_187224380.1">
    <property type="nucleotide sequence ID" value="NZ_JABVED010000027.1"/>
</dbReference>
<feature type="domain" description="Aminoglycoside phosphotransferase" evidence="1">
    <location>
        <begin position="37"/>
        <end position="246"/>
    </location>
</feature>
<dbReference type="Gene3D" id="1.10.510.10">
    <property type="entry name" value="Transferase(Phosphotransferase) domain 1"/>
    <property type="match status" value="1"/>
</dbReference>
<comment type="caution">
    <text evidence="2">The sequence shown here is derived from an EMBL/GenBank/DDBJ whole genome shotgun (WGS) entry which is preliminary data.</text>
</comment>
<proteinExistence type="predicted"/>